<evidence type="ECO:0000259" key="2">
    <source>
        <dbReference type="Pfam" id="PF02179"/>
    </source>
</evidence>
<feature type="compositionally biased region" description="Basic and acidic residues" evidence="1">
    <location>
        <begin position="141"/>
        <end position="156"/>
    </location>
</feature>
<feature type="compositionally biased region" description="Basic and acidic residues" evidence="1">
    <location>
        <begin position="346"/>
        <end position="367"/>
    </location>
</feature>
<dbReference type="Proteomes" id="UP000298030">
    <property type="component" value="Unassembled WGS sequence"/>
</dbReference>
<keyword evidence="4" id="KW-1185">Reference proteome</keyword>
<feature type="compositionally biased region" description="Low complexity" evidence="1">
    <location>
        <begin position="157"/>
        <end position="171"/>
    </location>
</feature>
<evidence type="ECO:0000313" key="4">
    <source>
        <dbReference type="Proteomes" id="UP000298030"/>
    </source>
</evidence>
<feature type="compositionally biased region" description="Basic and acidic residues" evidence="1">
    <location>
        <begin position="33"/>
        <end position="60"/>
    </location>
</feature>
<dbReference type="OrthoDB" id="333905at2759"/>
<comment type="caution">
    <text evidence="3">The sequence shown here is derived from an EMBL/GenBank/DDBJ whole genome shotgun (WGS) entry which is preliminary data.</text>
</comment>
<proteinExistence type="predicted"/>
<evidence type="ECO:0000313" key="3">
    <source>
        <dbReference type="EMBL" id="TEB30423.1"/>
    </source>
</evidence>
<dbReference type="EMBL" id="QPFP01000023">
    <property type="protein sequence ID" value="TEB30423.1"/>
    <property type="molecule type" value="Genomic_DNA"/>
</dbReference>
<dbReference type="STRING" id="71717.A0A4Y7T8E0"/>
<organism evidence="3 4">
    <name type="scientific">Coprinellus micaceus</name>
    <name type="common">Glistening ink-cap mushroom</name>
    <name type="synonym">Coprinus micaceus</name>
    <dbReference type="NCBI Taxonomy" id="71717"/>
    <lineage>
        <taxon>Eukaryota</taxon>
        <taxon>Fungi</taxon>
        <taxon>Dikarya</taxon>
        <taxon>Basidiomycota</taxon>
        <taxon>Agaricomycotina</taxon>
        <taxon>Agaricomycetes</taxon>
        <taxon>Agaricomycetidae</taxon>
        <taxon>Agaricales</taxon>
        <taxon>Agaricineae</taxon>
        <taxon>Psathyrellaceae</taxon>
        <taxon>Coprinellus</taxon>
    </lineage>
</organism>
<dbReference type="Pfam" id="PF02179">
    <property type="entry name" value="BAG"/>
    <property type="match status" value="1"/>
</dbReference>
<feature type="region of interest" description="Disordered" evidence="1">
    <location>
        <begin position="346"/>
        <end position="390"/>
    </location>
</feature>
<dbReference type="GO" id="GO:0051087">
    <property type="term" value="F:protein-folding chaperone binding"/>
    <property type="evidence" value="ECO:0007669"/>
    <property type="project" value="InterPro"/>
</dbReference>
<gene>
    <name evidence="3" type="ORF">FA13DRAFT_1755163</name>
</gene>
<feature type="region of interest" description="Disordered" evidence="1">
    <location>
        <begin position="141"/>
        <end position="199"/>
    </location>
</feature>
<feature type="compositionally biased region" description="Acidic residues" evidence="1">
    <location>
        <begin position="66"/>
        <end position="77"/>
    </location>
</feature>
<dbReference type="InterPro" id="IPR036533">
    <property type="entry name" value="BAG_dom_sf"/>
</dbReference>
<protein>
    <recommendedName>
        <fullName evidence="2">BAG domain-containing protein</fullName>
    </recommendedName>
</protein>
<dbReference type="SUPFAM" id="SSF63491">
    <property type="entry name" value="BAG domain"/>
    <property type="match status" value="1"/>
</dbReference>
<accession>A0A4Y7T8E0</accession>
<feature type="domain" description="BAG" evidence="2">
    <location>
        <begin position="290"/>
        <end position="334"/>
    </location>
</feature>
<name>A0A4Y7T8E0_COPMI</name>
<feature type="region of interest" description="Disordered" evidence="1">
    <location>
        <begin position="26"/>
        <end position="90"/>
    </location>
</feature>
<reference evidence="3 4" key="1">
    <citation type="journal article" date="2019" name="Nat. Ecol. Evol.">
        <title>Megaphylogeny resolves global patterns of mushroom evolution.</title>
        <authorList>
            <person name="Varga T."/>
            <person name="Krizsan K."/>
            <person name="Foldi C."/>
            <person name="Dima B."/>
            <person name="Sanchez-Garcia M."/>
            <person name="Sanchez-Ramirez S."/>
            <person name="Szollosi G.J."/>
            <person name="Szarkandi J.G."/>
            <person name="Papp V."/>
            <person name="Albert L."/>
            <person name="Andreopoulos W."/>
            <person name="Angelini C."/>
            <person name="Antonin V."/>
            <person name="Barry K.W."/>
            <person name="Bougher N.L."/>
            <person name="Buchanan P."/>
            <person name="Buyck B."/>
            <person name="Bense V."/>
            <person name="Catcheside P."/>
            <person name="Chovatia M."/>
            <person name="Cooper J."/>
            <person name="Damon W."/>
            <person name="Desjardin D."/>
            <person name="Finy P."/>
            <person name="Geml J."/>
            <person name="Haridas S."/>
            <person name="Hughes K."/>
            <person name="Justo A."/>
            <person name="Karasinski D."/>
            <person name="Kautmanova I."/>
            <person name="Kiss B."/>
            <person name="Kocsube S."/>
            <person name="Kotiranta H."/>
            <person name="LaButti K.M."/>
            <person name="Lechner B.E."/>
            <person name="Liimatainen K."/>
            <person name="Lipzen A."/>
            <person name="Lukacs Z."/>
            <person name="Mihaltcheva S."/>
            <person name="Morgado L.N."/>
            <person name="Niskanen T."/>
            <person name="Noordeloos M.E."/>
            <person name="Ohm R.A."/>
            <person name="Ortiz-Santana B."/>
            <person name="Ovrebo C."/>
            <person name="Racz N."/>
            <person name="Riley R."/>
            <person name="Savchenko A."/>
            <person name="Shiryaev A."/>
            <person name="Soop K."/>
            <person name="Spirin V."/>
            <person name="Szebenyi C."/>
            <person name="Tomsovsky M."/>
            <person name="Tulloss R.E."/>
            <person name="Uehling J."/>
            <person name="Grigoriev I.V."/>
            <person name="Vagvolgyi C."/>
            <person name="Papp T."/>
            <person name="Martin F.M."/>
            <person name="Miettinen O."/>
            <person name="Hibbett D.S."/>
            <person name="Nagy L.G."/>
        </authorList>
    </citation>
    <scope>NUCLEOTIDE SEQUENCE [LARGE SCALE GENOMIC DNA]</scope>
    <source>
        <strain evidence="3 4">FP101781</strain>
    </source>
</reference>
<dbReference type="Gene3D" id="1.20.58.120">
    <property type="entry name" value="BAG domain"/>
    <property type="match status" value="1"/>
</dbReference>
<dbReference type="AlphaFoldDB" id="A0A4Y7T8E0"/>
<dbReference type="InterPro" id="IPR003103">
    <property type="entry name" value="BAG_domain"/>
</dbReference>
<feature type="compositionally biased region" description="Pro residues" evidence="1">
    <location>
        <begin position="178"/>
        <end position="188"/>
    </location>
</feature>
<feature type="compositionally biased region" description="Polar residues" evidence="1">
    <location>
        <begin position="380"/>
        <end position="390"/>
    </location>
</feature>
<sequence>MFGSYYGGDTYNPFLHSYLPERQYSPGYGYGRTQRDPYAEARARTQAEARARALAQERARRAQWLPDEDEDEEDEDDWRYNQLGPRERAYLDAMKRRRQLERAEQEREEAEKRLEEERWQKQLEQKEREEEVRRQRILGEQRRVQQQKREQARRQAEAANVQEKGQRRVPSPSRPREPTPPPRQPTPRPQYTEKHEEAASIIQTKYRVHRSLKHIRELEQTFFDAKQNFNFPTTLDFQRPGAGASDHDHISVQARSAPQPEGDPCESPMEVDERPFSGKLAYTSTNYSLHAYMESLLKLLMQLDGVESWGDANVRKRRRAVVKDIEGEVSRVDAWWKNAWRDYLRDEEQEDRKEVEDEMKVREEPKGEAGSSEDTESEAVGSTASDPWGW</sequence>
<evidence type="ECO:0000256" key="1">
    <source>
        <dbReference type="SAM" id="MobiDB-lite"/>
    </source>
</evidence>